<proteinExistence type="predicted"/>
<reference evidence="1" key="1">
    <citation type="journal article" date="2021" name="Nat. Commun.">
        <title>Genetic determinants of endophytism in the Arabidopsis root mycobiome.</title>
        <authorList>
            <person name="Mesny F."/>
            <person name="Miyauchi S."/>
            <person name="Thiergart T."/>
            <person name="Pickel B."/>
            <person name="Atanasova L."/>
            <person name="Karlsson M."/>
            <person name="Huettel B."/>
            <person name="Barry K.W."/>
            <person name="Haridas S."/>
            <person name="Chen C."/>
            <person name="Bauer D."/>
            <person name="Andreopoulos W."/>
            <person name="Pangilinan J."/>
            <person name="LaButti K."/>
            <person name="Riley R."/>
            <person name="Lipzen A."/>
            <person name="Clum A."/>
            <person name="Drula E."/>
            <person name="Henrissat B."/>
            <person name="Kohler A."/>
            <person name="Grigoriev I.V."/>
            <person name="Martin F.M."/>
            <person name="Hacquard S."/>
        </authorList>
    </citation>
    <scope>NUCLEOTIDE SEQUENCE</scope>
    <source>
        <strain evidence="1">MPI-CAGE-CH-0235</strain>
    </source>
</reference>
<dbReference type="Proteomes" id="UP000813444">
    <property type="component" value="Unassembled WGS sequence"/>
</dbReference>
<evidence type="ECO:0000313" key="1">
    <source>
        <dbReference type="EMBL" id="KAH7305253.1"/>
    </source>
</evidence>
<name>A0A8K0WKU2_9HYPO</name>
<protein>
    <submittedName>
        <fullName evidence="1">Uncharacterized protein</fullName>
    </submittedName>
</protein>
<gene>
    <name evidence="1" type="ORF">B0I35DRAFT_464882</name>
</gene>
<organism evidence="1 2">
    <name type="scientific">Stachybotrys elegans</name>
    <dbReference type="NCBI Taxonomy" id="80388"/>
    <lineage>
        <taxon>Eukaryota</taxon>
        <taxon>Fungi</taxon>
        <taxon>Dikarya</taxon>
        <taxon>Ascomycota</taxon>
        <taxon>Pezizomycotina</taxon>
        <taxon>Sordariomycetes</taxon>
        <taxon>Hypocreomycetidae</taxon>
        <taxon>Hypocreales</taxon>
        <taxon>Stachybotryaceae</taxon>
        <taxon>Stachybotrys</taxon>
    </lineage>
</organism>
<dbReference type="SUPFAM" id="SSF74788">
    <property type="entry name" value="Cullin repeat-like"/>
    <property type="match status" value="1"/>
</dbReference>
<dbReference type="EMBL" id="JAGPNK010000019">
    <property type="protein sequence ID" value="KAH7305253.1"/>
    <property type="molecule type" value="Genomic_DNA"/>
</dbReference>
<accession>A0A8K0WKU2</accession>
<keyword evidence="2" id="KW-1185">Reference proteome</keyword>
<dbReference type="Gene3D" id="1.20.1310.10">
    <property type="entry name" value="Cullin Repeats"/>
    <property type="match status" value="1"/>
</dbReference>
<dbReference type="InterPro" id="IPR016159">
    <property type="entry name" value="Cullin_repeat-like_dom_sf"/>
</dbReference>
<dbReference type="AlphaFoldDB" id="A0A8K0WKU2"/>
<evidence type="ECO:0000313" key="2">
    <source>
        <dbReference type="Proteomes" id="UP000813444"/>
    </source>
</evidence>
<comment type="caution">
    <text evidence="1">The sequence shown here is derived from an EMBL/GenBank/DDBJ whole genome shotgun (WGS) entry which is preliminary data.</text>
</comment>
<sequence>MIHTFMIEAAEDLRNRGGQLYDRLLISIAEHLYDEVQRESSSFNSDDHLLEHISRSERRFLATGKYMAGFTRYLSRHWIKWELLEARRVHAVHAVYDVYDLHEVLFRHIYISMVEKRTRLTVIATLKKTPRGVGHELAPTTAKP</sequence>